<dbReference type="EMBL" id="JBBPBM010000784">
    <property type="protein sequence ID" value="KAK8491537.1"/>
    <property type="molecule type" value="Genomic_DNA"/>
</dbReference>
<proteinExistence type="predicted"/>
<accession>A0ABR2AF10</accession>
<evidence type="ECO:0000256" key="1">
    <source>
        <dbReference type="SAM" id="MobiDB-lite"/>
    </source>
</evidence>
<evidence type="ECO:0000313" key="2">
    <source>
        <dbReference type="EMBL" id="KAK8491537.1"/>
    </source>
</evidence>
<reference evidence="2 3" key="1">
    <citation type="journal article" date="2024" name="G3 (Bethesda)">
        <title>Genome assembly of Hibiscus sabdariffa L. provides insights into metabolisms of medicinal natural products.</title>
        <authorList>
            <person name="Kim T."/>
        </authorList>
    </citation>
    <scope>NUCLEOTIDE SEQUENCE [LARGE SCALE GENOMIC DNA]</scope>
    <source>
        <strain evidence="2">TK-2024</strain>
        <tissue evidence="2">Old leaves</tissue>
    </source>
</reference>
<dbReference type="Proteomes" id="UP001472677">
    <property type="component" value="Unassembled WGS sequence"/>
</dbReference>
<feature type="compositionally biased region" description="Basic residues" evidence="1">
    <location>
        <begin position="350"/>
        <end position="361"/>
    </location>
</feature>
<gene>
    <name evidence="2" type="ORF">V6N12_057966</name>
</gene>
<protein>
    <submittedName>
        <fullName evidence="2">Uncharacterized protein</fullName>
    </submittedName>
</protein>
<feature type="region of interest" description="Disordered" evidence="1">
    <location>
        <begin position="325"/>
        <end position="362"/>
    </location>
</feature>
<feature type="region of interest" description="Disordered" evidence="1">
    <location>
        <begin position="278"/>
        <end position="299"/>
    </location>
</feature>
<organism evidence="2 3">
    <name type="scientific">Hibiscus sabdariffa</name>
    <name type="common">roselle</name>
    <dbReference type="NCBI Taxonomy" id="183260"/>
    <lineage>
        <taxon>Eukaryota</taxon>
        <taxon>Viridiplantae</taxon>
        <taxon>Streptophyta</taxon>
        <taxon>Embryophyta</taxon>
        <taxon>Tracheophyta</taxon>
        <taxon>Spermatophyta</taxon>
        <taxon>Magnoliopsida</taxon>
        <taxon>eudicotyledons</taxon>
        <taxon>Gunneridae</taxon>
        <taxon>Pentapetalae</taxon>
        <taxon>rosids</taxon>
        <taxon>malvids</taxon>
        <taxon>Malvales</taxon>
        <taxon>Malvaceae</taxon>
        <taxon>Malvoideae</taxon>
        <taxon>Hibiscus</taxon>
    </lineage>
</organism>
<feature type="region of interest" description="Disordered" evidence="1">
    <location>
        <begin position="168"/>
        <end position="215"/>
    </location>
</feature>
<evidence type="ECO:0000313" key="3">
    <source>
        <dbReference type="Proteomes" id="UP001472677"/>
    </source>
</evidence>
<feature type="compositionally biased region" description="Polar residues" evidence="1">
    <location>
        <begin position="332"/>
        <end position="342"/>
    </location>
</feature>
<keyword evidence="3" id="KW-1185">Reference proteome</keyword>
<comment type="caution">
    <text evidence="2">The sequence shown here is derived from an EMBL/GenBank/DDBJ whole genome shotgun (WGS) entry which is preliminary data.</text>
</comment>
<name>A0ABR2AF10_9ROSI</name>
<sequence>MTELCHGGSLSLSMPWKNYNADALGIEAVNQKKSFLFYYNKEFLAFAYLLLRPLLSCKEEKDFSAYARLVSISPVLVESTVRGMVSFGSLSLGFGRKGVSGLSKSIPFPLGKKIAYCRTEVDGKSNRRERRERLGSIPSLSCAWPIKKGRKRQGIQMLDHAMVRYCEGSMESPRSPGEGSCSLPVPSNPPEPSSEPATIPGVGKESNNSSSAMPGERIDRMTSAMPGEAVKLSSMPGFIKPALKEPGKPFDELRESVPLRLLEPHHVIAFCDDGDGVGAASGSGQPAGSESPRSLTASEQSYLREILGEDQGGIRDLDQAAIRSDLKRKDQSYGSDLASSYKQPPPRQASKGHMRAQRTSKRALDLTTGAMEQVVLV</sequence>